<comment type="caution">
    <text evidence="2">The sequence shown here is derived from an EMBL/GenBank/DDBJ whole genome shotgun (WGS) entry which is preliminary data.</text>
</comment>
<reference evidence="2 3" key="1">
    <citation type="submission" date="2020-08" db="EMBL/GenBank/DDBJ databases">
        <title>Sequencing the genomes of 1000 actinobacteria strains.</title>
        <authorList>
            <person name="Klenk H.-P."/>
        </authorList>
    </citation>
    <scope>NUCLEOTIDE SEQUENCE [LARGE SCALE GENOMIC DNA]</scope>
    <source>
        <strain evidence="2 3">DSM 23889</strain>
    </source>
</reference>
<evidence type="ECO:0000256" key="1">
    <source>
        <dbReference type="SAM" id="Phobius"/>
    </source>
</evidence>
<dbReference type="EMBL" id="JACHBS010000001">
    <property type="protein sequence ID" value="MBB5618456.1"/>
    <property type="molecule type" value="Genomic_DNA"/>
</dbReference>
<evidence type="ECO:0000313" key="2">
    <source>
        <dbReference type="EMBL" id="MBB5618456.1"/>
    </source>
</evidence>
<keyword evidence="1" id="KW-0812">Transmembrane</keyword>
<dbReference type="AlphaFoldDB" id="A0A840XJI9"/>
<gene>
    <name evidence="2" type="ORF">BJ959_001952</name>
</gene>
<sequence length="248" mass="27623">MNTPSEVDSLLFGLTSDQWAEVNGIASTVTAFAAVFGLVLAYVAVRISRQSAFVSTRSYIDAQFAEMLTQVARFRSLMERVDFDGLKHTFGDLYPEMQTTKVSIRQFEAGGLPRWDARRLSNSRDYSLSTALRALEYAVDRRFQAVIGSSSGNVGDQTVSQELDAYLQAFGGHAAGDDRSRERVITSLRQPFLAALVQATDTNRPADLPEISRLALDHVITLVQDSYAEAVHEVAPWNRRTPRARRSW</sequence>
<keyword evidence="3" id="KW-1185">Reference proteome</keyword>
<dbReference type="Proteomes" id="UP000552883">
    <property type="component" value="Unassembled WGS sequence"/>
</dbReference>
<accession>A0A840XJI9</accession>
<organism evidence="2 3">
    <name type="scientific">Microcella frigidaquae</name>
    <dbReference type="NCBI Taxonomy" id="424758"/>
    <lineage>
        <taxon>Bacteria</taxon>
        <taxon>Bacillati</taxon>
        <taxon>Actinomycetota</taxon>
        <taxon>Actinomycetes</taxon>
        <taxon>Micrococcales</taxon>
        <taxon>Microbacteriaceae</taxon>
        <taxon>Microcella</taxon>
    </lineage>
</organism>
<keyword evidence="1" id="KW-1133">Transmembrane helix</keyword>
<name>A0A840XJI9_9MICO</name>
<protein>
    <submittedName>
        <fullName evidence="2">Uncharacterized protein</fullName>
    </submittedName>
</protein>
<feature type="transmembrane region" description="Helical" evidence="1">
    <location>
        <begin position="24"/>
        <end position="45"/>
    </location>
</feature>
<proteinExistence type="predicted"/>
<dbReference type="RefSeq" id="WP_153981505.1">
    <property type="nucleotide sequence ID" value="NZ_BAAANZ010000002.1"/>
</dbReference>
<keyword evidence="1" id="KW-0472">Membrane</keyword>
<evidence type="ECO:0000313" key="3">
    <source>
        <dbReference type="Proteomes" id="UP000552883"/>
    </source>
</evidence>